<proteinExistence type="predicted"/>
<evidence type="ECO:0000313" key="2">
    <source>
        <dbReference type="EMBL" id="NEN05316.1"/>
    </source>
</evidence>
<dbReference type="InterPro" id="IPR041304">
    <property type="entry name" value="AbiTii"/>
</dbReference>
<organism evidence="2 3">
    <name type="scientific">Leifsonia tongyongensis</name>
    <dbReference type="NCBI Taxonomy" id="1268043"/>
    <lineage>
        <taxon>Bacteria</taxon>
        <taxon>Bacillati</taxon>
        <taxon>Actinomycetota</taxon>
        <taxon>Actinomycetes</taxon>
        <taxon>Micrococcales</taxon>
        <taxon>Microbacteriaceae</taxon>
        <taxon>Leifsonia</taxon>
    </lineage>
</organism>
<dbReference type="Pfam" id="PF18864">
    <property type="entry name" value="AbiTii"/>
    <property type="match status" value="1"/>
</dbReference>
<evidence type="ECO:0000259" key="1">
    <source>
        <dbReference type="Pfam" id="PF18864"/>
    </source>
</evidence>
<dbReference type="EMBL" id="JAAGWY010000001">
    <property type="protein sequence ID" value="NEN05316.1"/>
    <property type="molecule type" value="Genomic_DNA"/>
</dbReference>
<gene>
    <name evidence="2" type="ORF">G3T36_05475</name>
</gene>
<dbReference type="RefSeq" id="WP_163288545.1">
    <property type="nucleotide sequence ID" value="NZ_JAAGWY010000001.1"/>
</dbReference>
<reference evidence="2 3" key="1">
    <citation type="journal article" date="2014" name="J. Microbiol.">
        <title>Diaminobutyricibacter tongyongensis gen. nov., sp. nov. and Homoserinibacter gongjuensis gen. nov., sp. nov. belong to the family Microbacteriaceae.</title>
        <authorList>
            <person name="Kim S.J."/>
            <person name="Ahn J.H."/>
            <person name="Weon H.Y."/>
            <person name="Hamada M."/>
            <person name="Suzuki K."/>
            <person name="Kwon S.W."/>
        </authorList>
    </citation>
    <scope>NUCLEOTIDE SEQUENCE [LARGE SCALE GENOMIC DNA]</scope>
    <source>
        <strain evidence="2 3">NBRC 108724</strain>
    </source>
</reference>
<name>A0A6L9XVJ3_9MICO</name>
<keyword evidence="3" id="KW-1185">Reference proteome</keyword>
<dbReference type="Proteomes" id="UP000474967">
    <property type="component" value="Unassembled WGS sequence"/>
</dbReference>
<sequence length="183" mass="20631">MTLLDDIITGSTQSSVATADLLRMVRIATYRLGASDISAWAKRELDGYADDANLPGYRNLQTNVLGIFAGPMQSRISQQIPEAPGFADLFKVELRQPIIELQSFAEAEEDATRPWTPYQVQRYEKTGQYQIEFYGLFSASNVLTRSKSSRDHRYGQEPCSRFRARAANCLTRCGIRRRPDGVN</sequence>
<dbReference type="AlphaFoldDB" id="A0A6L9XVJ3"/>
<protein>
    <recommendedName>
        <fullName evidence="1">AbiTii domain-containing protein</fullName>
    </recommendedName>
</protein>
<feature type="domain" description="AbiTii" evidence="1">
    <location>
        <begin position="3"/>
        <end position="144"/>
    </location>
</feature>
<accession>A0A6L9XVJ3</accession>
<comment type="caution">
    <text evidence="2">The sequence shown here is derived from an EMBL/GenBank/DDBJ whole genome shotgun (WGS) entry which is preliminary data.</text>
</comment>
<evidence type="ECO:0000313" key="3">
    <source>
        <dbReference type="Proteomes" id="UP000474967"/>
    </source>
</evidence>